<feature type="compositionally biased region" description="Acidic residues" evidence="1">
    <location>
        <begin position="57"/>
        <end position="76"/>
    </location>
</feature>
<gene>
    <name evidence="2" type="ORF">BDN70DRAFT_870754</name>
</gene>
<protein>
    <recommendedName>
        <fullName evidence="4">C2H2-type domain-containing protein</fullName>
    </recommendedName>
</protein>
<name>A0A9P5ZHA1_9AGAR</name>
<keyword evidence="3" id="KW-1185">Reference proteome</keyword>
<accession>A0A9P5ZHA1</accession>
<organism evidence="2 3">
    <name type="scientific">Pholiota conissans</name>
    <dbReference type="NCBI Taxonomy" id="109636"/>
    <lineage>
        <taxon>Eukaryota</taxon>
        <taxon>Fungi</taxon>
        <taxon>Dikarya</taxon>
        <taxon>Basidiomycota</taxon>
        <taxon>Agaricomycotina</taxon>
        <taxon>Agaricomycetes</taxon>
        <taxon>Agaricomycetidae</taxon>
        <taxon>Agaricales</taxon>
        <taxon>Agaricineae</taxon>
        <taxon>Strophariaceae</taxon>
        <taxon>Pholiota</taxon>
    </lineage>
</organism>
<comment type="caution">
    <text evidence="2">The sequence shown here is derived from an EMBL/GenBank/DDBJ whole genome shotgun (WGS) entry which is preliminary data.</text>
</comment>
<reference evidence="2" key="1">
    <citation type="submission" date="2020-11" db="EMBL/GenBank/DDBJ databases">
        <authorList>
            <consortium name="DOE Joint Genome Institute"/>
            <person name="Ahrendt S."/>
            <person name="Riley R."/>
            <person name="Andreopoulos W."/>
            <person name="Labutti K."/>
            <person name="Pangilinan J."/>
            <person name="Ruiz-Duenas F.J."/>
            <person name="Barrasa J.M."/>
            <person name="Sanchez-Garcia M."/>
            <person name="Camarero S."/>
            <person name="Miyauchi S."/>
            <person name="Serrano A."/>
            <person name="Linde D."/>
            <person name="Babiker R."/>
            <person name="Drula E."/>
            <person name="Ayuso-Fernandez I."/>
            <person name="Pacheco R."/>
            <person name="Padilla G."/>
            <person name="Ferreira P."/>
            <person name="Barriuso J."/>
            <person name="Kellner H."/>
            <person name="Castanera R."/>
            <person name="Alfaro M."/>
            <person name="Ramirez L."/>
            <person name="Pisabarro A.G."/>
            <person name="Kuo A."/>
            <person name="Tritt A."/>
            <person name="Lipzen A."/>
            <person name="He G."/>
            <person name="Yan M."/>
            <person name="Ng V."/>
            <person name="Cullen D."/>
            <person name="Martin F."/>
            <person name="Rosso M.-N."/>
            <person name="Henrissat B."/>
            <person name="Hibbett D."/>
            <person name="Martinez A.T."/>
            <person name="Grigoriev I.V."/>
        </authorList>
    </citation>
    <scope>NUCLEOTIDE SEQUENCE</scope>
    <source>
        <strain evidence="2">CIRM-BRFM 674</strain>
    </source>
</reference>
<evidence type="ECO:0008006" key="4">
    <source>
        <dbReference type="Google" id="ProtNLM"/>
    </source>
</evidence>
<evidence type="ECO:0000313" key="3">
    <source>
        <dbReference type="Proteomes" id="UP000807469"/>
    </source>
</evidence>
<dbReference type="Proteomes" id="UP000807469">
    <property type="component" value="Unassembled WGS sequence"/>
</dbReference>
<dbReference type="EMBL" id="MU155133">
    <property type="protein sequence ID" value="KAF9485851.1"/>
    <property type="molecule type" value="Genomic_DNA"/>
</dbReference>
<dbReference type="OrthoDB" id="8922241at2759"/>
<sequence>MFSRARLEEMKAEPATMSPALLMSRSISPEPVSPVATTLCLPSRKRRLSHSSIFGDGESDTDDSDNDGDYTPESDTEYCSSGSRKRRRPTPTYLPHVAEKKPKALALKCPAAAFKAPKASKTLKRPSADARPTIKLPTVKLTRSRPPGSCPRVAPPSRNKQVEGLLAERVRALLCLEKSSVPSWECPACDWTQTNERLPDFKRHLRTHLRDVSYRCCGVPYRDAEAHGVPADAVPYAYEGDLKVGGCMILFSRLDALVRHVKHSPYCFSEHYRK</sequence>
<evidence type="ECO:0000313" key="2">
    <source>
        <dbReference type="EMBL" id="KAF9485851.1"/>
    </source>
</evidence>
<feature type="region of interest" description="Disordered" evidence="1">
    <location>
        <begin position="47"/>
        <end position="94"/>
    </location>
</feature>
<evidence type="ECO:0000256" key="1">
    <source>
        <dbReference type="SAM" id="MobiDB-lite"/>
    </source>
</evidence>
<dbReference type="AlphaFoldDB" id="A0A9P5ZHA1"/>
<proteinExistence type="predicted"/>